<keyword evidence="4" id="KW-0804">Transcription</keyword>
<dbReference type="FunFam" id="1.10.10.10:FF:000001">
    <property type="entry name" value="LysR family transcriptional regulator"/>
    <property type="match status" value="1"/>
</dbReference>
<dbReference type="InterPro" id="IPR036388">
    <property type="entry name" value="WH-like_DNA-bd_sf"/>
</dbReference>
<evidence type="ECO:0000256" key="1">
    <source>
        <dbReference type="ARBA" id="ARBA00009437"/>
    </source>
</evidence>
<evidence type="ECO:0000259" key="5">
    <source>
        <dbReference type="PROSITE" id="PS50931"/>
    </source>
</evidence>
<dbReference type="InterPro" id="IPR058163">
    <property type="entry name" value="LysR-type_TF_proteobact-type"/>
</dbReference>
<reference evidence="6 7" key="1">
    <citation type="submission" date="2019-07" db="EMBL/GenBank/DDBJ databases">
        <title>Genomic Encyclopedia of Archaeal and Bacterial Type Strains, Phase II (KMG-II): from individual species to whole genera.</title>
        <authorList>
            <person name="Goeker M."/>
        </authorList>
    </citation>
    <scope>NUCLEOTIDE SEQUENCE [LARGE SCALE GENOMIC DNA]</scope>
    <source>
        <strain evidence="6 7">ATCC BAA-252</strain>
    </source>
</reference>
<dbReference type="CDD" id="cd08422">
    <property type="entry name" value="PBP2_CrgA_like"/>
    <property type="match status" value="1"/>
</dbReference>
<keyword evidence="2" id="KW-0805">Transcription regulation</keyword>
<dbReference type="SUPFAM" id="SSF46785">
    <property type="entry name" value="Winged helix' DNA-binding domain"/>
    <property type="match status" value="1"/>
</dbReference>
<evidence type="ECO:0000256" key="4">
    <source>
        <dbReference type="ARBA" id="ARBA00023163"/>
    </source>
</evidence>
<dbReference type="InterPro" id="IPR005119">
    <property type="entry name" value="LysR_subst-bd"/>
</dbReference>
<organism evidence="6 7">
    <name type="scientific">Roseibium hamelinense</name>
    <dbReference type="NCBI Taxonomy" id="150831"/>
    <lineage>
        <taxon>Bacteria</taxon>
        <taxon>Pseudomonadati</taxon>
        <taxon>Pseudomonadota</taxon>
        <taxon>Alphaproteobacteria</taxon>
        <taxon>Hyphomicrobiales</taxon>
        <taxon>Stappiaceae</taxon>
        <taxon>Roseibium</taxon>
    </lineage>
</organism>
<dbReference type="AlphaFoldDB" id="A0A562T9J2"/>
<sequence>MANFTKSKNWACFKYTFRYFLRMRLDDLRFFTRVAALGSLSAAGKEIGLSPSASSSRLTALEKAVGAQLFARTTRSTVLTEAGQVLLESATAALERMDAGLSLLEAGTEKPRGLLKISCNMFFGRAHILPYLREFMALYPDIRYELSFTDRMVDIVEEGYDLAFRAAPLPDSTLKARKLGANQRVLCASPDYLSRKGVPRTPADLVNHDCIGLTRIPVWYFDGPKGEIAHQVTPLISGDSGDYSYDAAIHGLGIAVKSGAHVWQDLREGRLIAVMPDFPVARTGAIWAVSPPGSFTPPKTSALGDFLIKKYGRPAYWELNLPQLYADHAKILDRMGIGA</sequence>
<dbReference type="InterPro" id="IPR036390">
    <property type="entry name" value="WH_DNA-bd_sf"/>
</dbReference>
<proteinExistence type="inferred from homology"/>
<comment type="caution">
    <text evidence="6">The sequence shown here is derived from an EMBL/GenBank/DDBJ whole genome shotgun (WGS) entry which is preliminary data.</text>
</comment>
<dbReference type="EMBL" id="VLLF01000003">
    <property type="protein sequence ID" value="TWI89686.1"/>
    <property type="molecule type" value="Genomic_DNA"/>
</dbReference>
<dbReference type="InterPro" id="IPR000847">
    <property type="entry name" value="LysR_HTH_N"/>
</dbReference>
<gene>
    <name evidence="6" type="ORF">JM93_01892</name>
</gene>
<evidence type="ECO:0000256" key="3">
    <source>
        <dbReference type="ARBA" id="ARBA00023125"/>
    </source>
</evidence>
<dbReference type="GO" id="GO:0003677">
    <property type="term" value="F:DNA binding"/>
    <property type="evidence" value="ECO:0007669"/>
    <property type="project" value="UniProtKB-KW"/>
</dbReference>
<evidence type="ECO:0000313" key="6">
    <source>
        <dbReference type="EMBL" id="TWI89686.1"/>
    </source>
</evidence>
<dbReference type="PANTHER" id="PTHR30537:SF5">
    <property type="entry name" value="HTH-TYPE TRANSCRIPTIONAL ACTIVATOR TTDR-RELATED"/>
    <property type="match status" value="1"/>
</dbReference>
<dbReference type="PANTHER" id="PTHR30537">
    <property type="entry name" value="HTH-TYPE TRANSCRIPTIONAL REGULATOR"/>
    <property type="match status" value="1"/>
</dbReference>
<keyword evidence="7" id="KW-1185">Reference proteome</keyword>
<accession>A0A562T9J2</accession>
<comment type="similarity">
    <text evidence="1">Belongs to the LysR transcriptional regulatory family.</text>
</comment>
<dbReference type="PROSITE" id="PS50931">
    <property type="entry name" value="HTH_LYSR"/>
    <property type="match status" value="1"/>
</dbReference>
<dbReference type="Proteomes" id="UP000320593">
    <property type="component" value="Unassembled WGS sequence"/>
</dbReference>
<dbReference type="Pfam" id="PF03466">
    <property type="entry name" value="LysR_substrate"/>
    <property type="match status" value="1"/>
</dbReference>
<name>A0A562T9J2_9HYPH</name>
<dbReference type="Pfam" id="PF00126">
    <property type="entry name" value="HTH_1"/>
    <property type="match status" value="1"/>
</dbReference>
<protein>
    <submittedName>
        <fullName evidence="6">Transcriptional regulator, LysR family</fullName>
    </submittedName>
</protein>
<evidence type="ECO:0000256" key="2">
    <source>
        <dbReference type="ARBA" id="ARBA00023015"/>
    </source>
</evidence>
<dbReference type="Gene3D" id="3.40.190.290">
    <property type="match status" value="1"/>
</dbReference>
<dbReference type="GO" id="GO:0003700">
    <property type="term" value="F:DNA-binding transcription factor activity"/>
    <property type="evidence" value="ECO:0007669"/>
    <property type="project" value="InterPro"/>
</dbReference>
<dbReference type="Gene3D" id="1.10.10.10">
    <property type="entry name" value="Winged helix-like DNA-binding domain superfamily/Winged helix DNA-binding domain"/>
    <property type="match status" value="1"/>
</dbReference>
<keyword evidence="3" id="KW-0238">DNA-binding</keyword>
<dbReference type="SUPFAM" id="SSF53850">
    <property type="entry name" value="Periplasmic binding protein-like II"/>
    <property type="match status" value="1"/>
</dbReference>
<evidence type="ECO:0000313" key="7">
    <source>
        <dbReference type="Proteomes" id="UP000320593"/>
    </source>
</evidence>
<feature type="domain" description="HTH lysR-type" evidence="5">
    <location>
        <begin position="23"/>
        <end position="80"/>
    </location>
</feature>